<dbReference type="VEuPathDB" id="FungiDB:BTJ68_01578"/>
<feature type="region of interest" description="Disordered" evidence="1">
    <location>
        <begin position="118"/>
        <end position="157"/>
    </location>
</feature>
<feature type="region of interest" description="Disordered" evidence="1">
    <location>
        <begin position="1"/>
        <end position="95"/>
    </location>
</feature>
<feature type="compositionally biased region" description="Low complexity" evidence="1">
    <location>
        <begin position="73"/>
        <end position="85"/>
    </location>
</feature>
<dbReference type="InParanoid" id="A0A1Z5TQF7"/>
<accession>A0A1Z5TQF7</accession>
<dbReference type="AlphaFoldDB" id="A0A1Z5TQF7"/>
<name>A0A1Z5TQF7_HORWE</name>
<feature type="compositionally biased region" description="Basic and acidic residues" evidence="1">
    <location>
        <begin position="32"/>
        <end position="50"/>
    </location>
</feature>
<evidence type="ECO:0000256" key="1">
    <source>
        <dbReference type="SAM" id="MobiDB-lite"/>
    </source>
</evidence>
<sequence length="157" mass="17124">MPIMRNPFRKQDENVKPATNDQRPQDTTTTPKEIDISAKEKEPVEYKLSEINDSGVYLPPSPPAEKRRPFWATTSSSRSTTSTRSNNHRNLLNENEQFNISRESFDSYRRSFDISAAAPSSALVSTAPAATSAATTPPPPTIRMAAGAASPPPPVPA</sequence>
<protein>
    <submittedName>
        <fullName evidence="2">Uncharacterized protein</fullName>
    </submittedName>
</protein>
<dbReference type="EMBL" id="MUNK01000012">
    <property type="protein sequence ID" value="OTA38228.1"/>
    <property type="molecule type" value="Genomic_DNA"/>
</dbReference>
<comment type="caution">
    <text evidence="2">The sequence shown here is derived from an EMBL/GenBank/DDBJ whole genome shotgun (WGS) entry which is preliminary data.</text>
</comment>
<evidence type="ECO:0000313" key="2">
    <source>
        <dbReference type="EMBL" id="OTA38228.1"/>
    </source>
</evidence>
<reference evidence="2 3" key="1">
    <citation type="submission" date="2017-01" db="EMBL/GenBank/DDBJ databases">
        <title>The recent genome duplication of the halophilic yeast Hortaea werneckii: insights from long-read sequencing.</title>
        <authorList>
            <person name="Sinha S."/>
            <person name="Flibotte S."/>
            <person name="Neira M."/>
            <person name="Lenassi M."/>
            <person name="Gostincar C."/>
            <person name="Stajich J.E."/>
            <person name="Nislow C.E."/>
        </authorList>
    </citation>
    <scope>NUCLEOTIDE SEQUENCE [LARGE SCALE GENOMIC DNA]</scope>
    <source>
        <strain evidence="2 3">EXF-2000</strain>
    </source>
</reference>
<dbReference type="Proteomes" id="UP000194280">
    <property type="component" value="Unassembled WGS sequence"/>
</dbReference>
<evidence type="ECO:0000313" key="3">
    <source>
        <dbReference type="Proteomes" id="UP000194280"/>
    </source>
</evidence>
<keyword evidence="3" id="KW-1185">Reference proteome</keyword>
<gene>
    <name evidence="2" type="ORF">BTJ68_01578</name>
</gene>
<proteinExistence type="predicted"/>
<organism evidence="2 3">
    <name type="scientific">Hortaea werneckii EXF-2000</name>
    <dbReference type="NCBI Taxonomy" id="1157616"/>
    <lineage>
        <taxon>Eukaryota</taxon>
        <taxon>Fungi</taxon>
        <taxon>Dikarya</taxon>
        <taxon>Ascomycota</taxon>
        <taxon>Pezizomycotina</taxon>
        <taxon>Dothideomycetes</taxon>
        <taxon>Dothideomycetidae</taxon>
        <taxon>Mycosphaerellales</taxon>
        <taxon>Teratosphaeriaceae</taxon>
        <taxon>Hortaea</taxon>
    </lineage>
</organism>
<feature type="compositionally biased region" description="Low complexity" evidence="1">
    <location>
        <begin position="118"/>
        <end position="135"/>
    </location>
</feature>
<dbReference type="OrthoDB" id="5397330at2759"/>
<feature type="compositionally biased region" description="Polar residues" evidence="1">
    <location>
        <begin position="17"/>
        <end position="31"/>
    </location>
</feature>